<dbReference type="PANTHER" id="PTHR30540">
    <property type="entry name" value="OSMOTIC STRESS POTASSIUM TRANSPORTER"/>
    <property type="match status" value="1"/>
</dbReference>
<evidence type="ECO:0000256" key="8">
    <source>
        <dbReference type="ARBA" id="ARBA00022448"/>
    </source>
</evidence>
<evidence type="ECO:0000259" key="23">
    <source>
        <dbReference type="Pfam" id="PF02705"/>
    </source>
</evidence>
<evidence type="ECO:0000259" key="24">
    <source>
        <dbReference type="Pfam" id="PF02775"/>
    </source>
</evidence>
<comment type="subunit">
    <text evidence="7">Homotetramer.</text>
</comment>
<evidence type="ECO:0000259" key="22">
    <source>
        <dbReference type="Pfam" id="PF00205"/>
    </source>
</evidence>
<proteinExistence type="inferred from homology"/>
<dbReference type="InterPro" id="IPR053951">
    <property type="entry name" value="K_trans_N"/>
</dbReference>
<feature type="region of interest" description="Disordered" evidence="21">
    <location>
        <begin position="779"/>
        <end position="804"/>
    </location>
</feature>
<evidence type="ECO:0000256" key="18">
    <source>
        <dbReference type="ARBA" id="ARBA00023136"/>
    </source>
</evidence>
<dbReference type="CDD" id="cd07038">
    <property type="entry name" value="TPP_PYR_PDC_IPDC_like"/>
    <property type="match status" value="1"/>
</dbReference>
<keyword evidence="15 20" id="KW-1133">Transmembrane helix</keyword>
<feature type="domain" description="Thiamine pyrophosphate enzyme N-terminal TPP-binding" evidence="25">
    <location>
        <begin position="806"/>
        <end position="911"/>
    </location>
</feature>
<dbReference type="Pfam" id="PF02775">
    <property type="entry name" value="TPP_enzyme_C"/>
    <property type="match status" value="1"/>
</dbReference>
<comment type="cofactor">
    <cofactor evidence="2">
        <name>a metal cation</name>
        <dbReference type="ChEBI" id="CHEBI:25213"/>
    </cofactor>
</comment>
<name>A0A438G1X4_VITVI</name>
<keyword evidence="16" id="KW-0786">Thiamine pyrophosphate</keyword>
<evidence type="ECO:0000256" key="1">
    <source>
        <dbReference type="ARBA" id="ARBA00001041"/>
    </source>
</evidence>
<comment type="catalytic activity">
    <reaction evidence="1">
        <text>a 2-oxocarboxylate + H(+) = an aldehyde + CO2</text>
        <dbReference type="Rhea" id="RHEA:11628"/>
        <dbReference type="ChEBI" id="CHEBI:15378"/>
        <dbReference type="ChEBI" id="CHEBI:16526"/>
        <dbReference type="ChEBI" id="CHEBI:17478"/>
        <dbReference type="ChEBI" id="CHEBI:35179"/>
        <dbReference type="EC" id="4.1.1.1"/>
    </reaction>
</comment>
<feature type="domain" description="Thiamine pyrophosphate enzyme TPP-binding" evidence="24">
    <location>
        <begin position="1188"/>
        <end position="1312"/>
    </location>
</feature>
<evidence type="ECO:0000256" key="6">
    <source>
        <dbReference type="ARBA" id="ARBA00008440"/>
    </source>
</evidence>
<dbReference type="GO" id="GO:0030976">
    <property type="term" value="F:thiamine pyrophosphate binding"/>
    <property type="evidence" value="ECO:0007669"/>
    <property type="project" value="InterPro"/>
</dbReference>
<keyword evidence="17 20" id="KW-0406">Ion transport</keyword>
<dbReference type="InterPro" id="IPR053952">
    <property type="entry name" value="K_trans_C"/>
</dbReference>
<dbReference type="EMBL" id="QGNW01000683">
    <property type="protein sequence ID" value="RVW66212.1"/>
    <property type="molecule type" value="Genomic_DNA"/>
</dbReference>
<keyword evidence="8" id="KW-0813">Transport</keyword>
<keyword evidence="13" id="KW-0460">Magnesium</keyword>
<gene>
    <name evidence="27" type="primary">POT1</name>
    <name evidence="27" type="ORF">CK203_047414</name>
</gene>
<evidence type="ECO:0000256" key="5">
    <source>
        <dbReference type="ARBA" id="ARBA00007812"/>
    </source>
</evidence>
<dbReference type="GO" id="GO:0004737">
    <property type="term" value="F:pyruvate decarboxylase activity"/>
    <property type="evidence" value="ECO:0007669"/>
    <property type="project" value="UniProtKB-EC"/>
</dbReference>
<dbReference type="InterPro" id="IPR011766">
    <property type="entry name" value="TPP_enzyme_TPP-bd"/>
</dbReference>
<dbReference type="FunFam" id="3.40.50.970:FF:000019">
    <property type="entry name" value="Pyruvate decarboxylase isozyme"/>
    <property type="match status" value="1"/>
</dbReference>
<dbReference type="InterPro" id="IPR012001">
    <property type="entry name" value="Thiamin_PyroP_enz_TPP-bd_dom"/>
</dbReference>
<feature type="transmembrane region" description="Helical" evidence="20">
    <location>
        <begin position="455"/>
        <end position="473"/>
    </location>
</feature>
<dbReference type="Gene3D" id="3.40.50.1220">
    <property type="entry name" value="TPP-binding domain"/>
    <property type="match status" value="1"/>
</dbReference>
<evidence type="ECO:0000256" key="15">
    <source>
        <dbReference type="ARBA" id="ARBA00022989"/>
    </source>
</evidence>
<evidence type="ECO:0000313" key="27">
    <source>
        <dbReference type="EMBL" id="RVW66212.1"/>
    </source>
</evidence>
<sequence>MSPTPSEESIEQEISQQNVKRVSCTTVLTLAYQSLGVVYGDLSTSPLYVYKTTFSGKLSLHGNDEEIYGVLSFIFWTFTLIALFKYIFIVMSAADNGEGGTFALYSLLCRHARLSILPNQQAIDQKLSAYAMERSADTRQSFVMKSVFEKHPKFRQGLLIFVLLGTCMAIGDGILTPAISVLSAVSGVQLKITELHENHVVLISCVILVVLFSLQHYGTHRVAFMFAPIVTAWLLCISGIGIYNILRWNPHIFCALSPTYMLKFLKSTGIEGWISLGGVVLSITGVEMMFADLGHFSALSIKIAFTVLVYPSLILAYMGEAAYLSRHHEDLQRSFYKAIPGKKKAVFWPVFIVATFAAVVASQAAISATFSIISQCCALNCFPRVKIVHTSQKISGQIYIPEVNWMLMCLCLAVTIGLRDTNMMGHAYGLAVTTVMLVTTCLMAMVMIIVWKLQIFTAVAFLVFFGSMELLYISASFCKVPEGGWIPLALSLIFLTVMYVWNYGTLQKHQFDAENKVSMNRILRLGPSLGMVRVPGIGLIYTNLVTGVPAVFGHFVTNLPAFHQVLVFVCVKSVQVPYVCEKERFLISRVGRKEYSMFRCIVRYGYKNLQQENYDFENTLVSELVQFVEKEKESGLGPITEESSREFGNLDIEALGASEQTFNDPSHEENSVQSSHDIQVMKSGDEQLENSLPNEESLQILKARESGLAYILGHSHAKAKKSSSIVKQVAIDFVYAFLSRNCRGPDVVLNVPHTSLLEVEMDNKIGSQLDSCKPANNDVGSAPQNGTVSTIQDSPSPAHPTGSRATLGSHIAHRLVQIGVNDVFSVPGDFNLTLLDCIIAEPGLNNIGCCNELNAGYAADGYARARGVGACVVTFTVGGLSILNAIAGAYSENLPVICIVGGPNTNDYGTNRILHHTIGLPDFSQEVRCFQPVTCYQAIINHLDEAHELIDKAISTALKESKPVYISNEQLQGVRRSSGGCGSLLEQGGEACDSGRAETTGGKATKAFVELADACGYALAVMPSAKGLVPEHHPHFIGTYWGAVGTAFCGEIVESADAYVFVGPIFNDYSSVGYSLLLKREKAIIVQPERVVIANGPAFGCVLMKDFLPALAKKLNNNTTAYENYRRIHIPDGVPLKCEPTEPLRVNILFQHIQKLLSHDTAVIAETGDSWFNCQKLKLPEGCGYEFQMQYGSIGWSVGATLGYAQSVPDKRVIACIGDGSFQVTAQDVSTMIRCEQKSIIFLINNGGYTIEVEIHDGPYNVIKNWNYTGLVDAIHNGEGNCWTKKVNNEQELIEAIEIATGEKKDCLCFIEVVVHKDDTSKELLEWGSRVSSANSRAPNPQ</sequence>
<dbReference type="SUPFAM" id="SSF52518">
    <property type="entry name" value="Thiamin diphosphate-binding fold (THDP-binding)"/>
    <property type="match status" value="2"/>
</dbReference>
<feature type="transmembrane region" description="Helical" evidence="20">
    <location>
        <begin position="345"/>
        <end position="366"/>
    </location>
</feature>
<feature type="transmembrane region" description="Helical" evidence="20">
    <location>
        <begin position="398"/>
        <end position="418"/>
    </location>
</feature>
<evidence type="ECO:0000256" key="11">
    <source>
        <dbReference type="ARBA" id="ARBA00022723"/>
    </source>
</evidence>
<feature type="domain" description="K+ potassium transporter C-terminal" evidence="26">
    <location>
        <begin position="535"/>
        <end position="764"/>
    </location>
</feature>
<comment type="caution">
    <text evidence="27">The sequence shown here is derived from an EMBL/GenBank/DDBJ whole genome shotgun (WGS) entry which is preliminary data.</text>
</comment>
<dbReference type="InterPro" id="IPR003855">
    <property type="entry name" value="K+_transporter"/>
</dbReference>
<reference evidence="27 28" key="1">
    <citation type="journal article" date="2018" name="PLoS Genet.">
        <title>Population sequencing reveals clonal diversity and ancestral inbreeding in the grapevine cultivar Chardonnay.</title>
        <authorList>
            <person name="Roach M.J."/>
            <person name="Johnson D.L."/>
            <person name="Bohlmann J."/>
            <person name="van Vuuren H.J."/>
            <person name="Jones S.J."/>
            <person name="Pretorius I.S."/>
            <person name="Schmidt S.A."/>
            <person name="Borneman A.R."/>
        </authorList>
    </citation>
    <scope>NUCLEOTIDE SEQUENCE [LARGE SCALE GENOMIC DNA]</scope>
    <source>
        <strain evidence="28">cv. Chardonnay</strain>
        <tissue evidence="27">Leaf</tissue>
    </source>
</reference>
<dbReference type="Pfam" id="PF00205">
    <property type="entry name" value="TPP_enzyme_M"/>
    <property type="match status" value="1"/>
</dbReference>
<accession>A0A438G1X4</accession>
<dbReference type="InterPro" id="IPR029061">
    <property type="entry name" value="THDP-binding"/>
</dbReference>
<dbReference type="FunFam" id="3.40.50.970:FF:000021">
    <property type="entry name" value="Pyruvate decarboxylase 1"/>
    <property type="match status" value="1"/>
</dbReference>
<feature type="transmembrane region" description="Helical" evidence="20">
    <location>
        <begin position="272"/>
        <end position="291"/>
    </location>
</feature>
<feature type="transmembrane region" description="Helical" evidence="20">
    <location>
        <begin position="485"/>
        <end position="504"/>
    </location>
</feature>
<evidence type="ECO:0000256" key="14">
    <source>
        <dbReference type="ARBA" id="ARBA00022958"/>
    </source>
</evidence>
<dbReference type="InterPro" id="IPR047214">
    <property type="entry name" value="TPP_PDC_IPDC"/>
</dbReference>
<evidence type="ECO:0000256" key="13">
    <source>
        <dbReference type="ARBA" id="ARBA00022842"/>
    </source>
</evidence>
<dbReference type="PANTHER" id="PTHR30540:SF14">
    <property type="entry name" value="POTASSIUM TRANSPORTER 1"/>
    <property type="match status" value="1"/>
</dbReference>
<dbReference type="NCBIfam" id="TIGR00794">
    <property type="entry name" value="kup"/>
    <property type="match status" value="1"/>
</dbReference>
<evidence type="ECO:0000256" key="17">
    <source>
        <dbReference type="ARBA" id="ARBA00023065"/>
    </source>
</evidence>
<feature type="transmembrane region" description="Helical" evidence="20">
    <location>
        <begin position="303"/>
        <end position="324"/>
    </location>
</feature>
<comment type="function">
    <text evidence="20">Potassium transporter.</text>
</comment>
<keyword evidence="9 20" id="KW-0633">Potassium transport</keyword>
<dbReference type="Pfam" id="PF02705">
    <property type="entry name" value="K_trans"/>
    <property type="match status" value="1"/>
</dbReference>
<dbReference type="Pfam" id="PF02776">
    <property type="entry name" value="TPP_enzyme_N"/>
    <property type="match status" value="1"/>
</dbReference>
<dbReference type="Pfam" id="PF22776">
    <property type="entry name" value="K_trans_C"/>
    <property type="match status" value="1"/>
</dbReference>
<evidence type="ECO:0000256" key="12">
    <source>
        <dbReference type="ARBA" id="ARBA00022793"/>
    </source>
</evidence>
<feature type="compositionally biased region" description="Polar residues" evidence="21">
    <location>
        <begin position="779"/>
        <end position="795"/>
    </location>
</feature>
<dbReference type="Gene3D" id="3.40.50.970">
    <property type="match status" value="2"/>
</dbReference>
<evidence type="ECO:0000313" key="28">
    <source>
        <dbReference type="Proteomes" id="UP000288805"/>
    </source>
</evidence>
<comment type="similarity">
    <text evidence="5">Belongs to the TPP enzyme family.</text>
</comment>
<comment type="caution">
    <text evidence="20">Lacks conserved residue(s) required for the propagation of feature annotation.</text>
</comment>
<protein>
    <recommendedName>
        <fullName evidence="20">Potassium transporter</fullName>
    </recommendedName>
</protein>
<evidence type="ECO:0000256" key="20">
    <source>
        <dbReference type="RuleBase" id="RU321113"/>
    </source>
</evidence>
<keyword evidence="19" id="KW-0456">Lyase</keyword>
<comment type="cofactor">
    <cofactor evidence="3">
        <name>thiamine diphosphate</name>
        <dbReference type="ChEBI" id="CHEBI:58937"/>
    </cofactor>
</comment>
<evidence type="ECO:0000256" key="10">
    <source>
        <dbReference type="ARBA" id="ARBA00022692"/>
    </source>
</evidence>
<keyword evidence="18 20" id="KW-0472">Membrane</keyword>
<dbReference type="CDD" id="cd02005">
    <property type="entry name" value="TPP_PDC_IPDC"/>
    <property type="match status" value="1"/>
</dbReference>
<evidence type="ECO:0000259" key="25">
    <source>
        <dbReference type="Pfam" id="PF02776"/>
    </source>
</evidence>
<organism evidence="27 28">
    <name type="scientific">Vitis vinifera</name>
    <name type="common">Grape</name>
    <dbReference type="NCBI Taxonomy" id="29760"/>
    <lineage>
        <taxon>Eukaryota</taxon>
        <taxon>Viridiplantae</taxon>
        <taxon>Streptophyta</taxon>
        <taxon>Embryophyta</taxon>
        <taxon>Tracheophyta</taxon>
        <taxon>Spermatophyta</taxon>
        <taxon>Magnoliopsida</taxon>
        <taxon>eudicotyledons</taxon>
        <taxon>Gunneridae</taxon>
        <taxon>Pentapetalae</taxon>
        <taxon>rosids</taxon>
        <taxon>Vitales</taxon>
        <taxon>Vitaceae</taxon>
        <taxon>Viteae</taxon>
        <taxon>Vitis</taxon>
    </lineage>
</organism>
<evidence type="ECO:0000259" key="26">
    <source>
        <dbReference type="Pfam" id="PF22776"/>
    </source>
</evidence>
<dbReference type="FunFam" id="3.40.50.1220:FF:000009">
    <property type="entry name" value="Pyruvate decarboxylase 1"/>
    <property type="match status" value="1"/>
</dbReference>
<evidence type="ECO:0000256" key="19">
    <source>
        <dbReference type="ARBA" id="ARBA00023239"/>
    </source>
</evidence>
<evidence type="ECO:0000256" key="2">
    <source>
        <dbReference type="ARBA" id="ARBA00001920"/>
    </source>
</evidence>
<feature type="transmembrane region" description="Helical" evidence="20">
    <location>
        <begin position="67"/>
        <end position="88"/>
    </location>
</feature>
<feature type="transmembrane region" description="Helical" evidence="20">
    <location>
        <begin position="199"/>
        <end position="215"/>
    </location>
</feature>
<evidence type="ECO:0000256" key="21">
    <source>
        <dbReference type="SAM" id="MobiDB-lite"/>
    </source>
</evidence>
<dbReference type="InterPro" id="IPR029035">
    <property type="entry name" value="DHS-like_NAD/FAD-binding_dom"/>
</dbReference>
<dbReference type="GO" id="GO:0000287">
    <property type="term" value="F:magnesium ion binding"/>
    <property type="evidence" value="ECO:0007669"/>
    <property type="project" value="InterPro"/>
</dbReference>
<comment type="subcellular location">
    <subcellularLocation>
        <location evidence="4">Cell membrane</location>
        <topology evidence="4">Multi-pass membrane protein</topology>
    </subcellularLocation>
    <subcellularLocation>
        <location evidence="20">Membrane</location>
        <topology evidence="20">Multi-pass membrane protein</topology>
    </subcellularLocation>
</comment>
<keyword evidence="10 20" id="KW-0812">Transmembrane</keyword>
<comment type="similarity">
    <text evidence="6 20">Belongs to the HAK/KUP transporter (TC 2.A.72.3) family.</text>
</comment>
<dbReference type="GO" id="GO:0005886">
    <property type="term" value="C:plasma membrane"/>
    <property type="evidence" value="ECO:0007669"/>
    <property type="project" value="UniProtKB-SubCell"/>
</dbReference>
<dbReference type="GO" id="GO:0015079">
    <property type="term" value="F:potassium ion transmembrane transporter activity"/>
    <property type="evidence" value="ECO:0007669"/>
    <property type="project" value="UniProtKB-UniRule"/>
</dbReference>
<evidence type="ECO:0000256" key="4">
    <source>
        <dbReference type="ARBA" id="ARBA00004651"/>
    </source>
</evidence>
<dbReference type="InterPro" id="IPR012000">
    <property type="entry name" value="Thiamin_PyroP_enz_cen_dom"/>
</dbReference>
<dbReference type="Proteomes" id="UP000288805">
    <property type="component" value="Unassembled WGS sequence"/>
</dbReference>
<keyword evidence="11" id="KW-0479">Metal-binding</keyword>
<evidence type="ECO:0000256" key="7">
    <source>
        <dbReference type="ARBA" id="ARBA00011881"/>
    </source>
</evidence>
<dbReference type="SUPFAM" id="SSF52467">
    <property type="entry name" value="DHS-like NAD/FAD-binding domain"/>
    <property type="match status" value="1"/>
</dbReference>
<feature type="transmembrane region" description="Helical" evidence="20">
    <location>
        <begin position="158"/>
        <end position="179"/>
    </location>
</feature>
<feature type="transmembrane region" description="Helical" evidence="20">
    <location>
        <begin position="222"/>
        <end position="242"/>
    </location>
</feature>
<keyword evidence="12" id="KW-0210">Decarboxylase</keyword>
<keyword evidence="14 20" id="KW-0630">Potassium</keyword>
<feature type="transmembrane region" description="Helical" evidence="20">
    <location>
        <begin position="430"/>
        <end position="449"/>
    </location>
</feature>
<dbReference type="InterPro" id="IPR047213">
    <property type="entry name" value="TPP_PYR_PDC_IPDC-like"/>
</dbReference>
<evidence type="ECO:0000256" key="16">
    <source>
        <dbReference type="ARBA" id="ARBA00023052"/>
    </source>
</evidence>
<evidence type="ECO:0000256" key="3">
    <source>
        <dbReference type="ARBA" id="ARBA00001964"/>
    </source>
</evidence>
<feature type="domain" description="Thiamine pyrophosphate enzyme central" evidence="22">
    <location>
        <begin position="1003"/>
        <end position="1093"/>
    </location>
</feature>
<feature type="domain" description="K+ potassium transporter integral membrane" evidence="23">
    <location>
        <begin position="30"/>
        <end position="523"/>
    </location>
</feature>
<evidence type="ECO:0000256" key="9">
    <source>
        <dbReference type="ARBA" id="ARBA00022538"/>
    </source>
</evidence>